<evidence type="ECO:0000313" key="2">
    <source>
        <dbReference type="EMBL" id="EGG10722.1"/>
    </source>
</evidence>
<evidence type="ECO:0000313" key="3">
    <source>
        <dbReference type="Proteomes" id="UP000001072"/>
    </source>
</evidence>
<feature type="region of interest" description="Disordered" evidence="1">
    <location>
        <begin position="1"/>
        <end position="38"/>
    </location>
</feature>
<evidence type="ECO:0000256" key="1">
    <source>
        <dbReference type="SAM" id="MobiDB-lite"/>
    </source>
</evidence>
<protein>
    <submittedName>
        <fullName evidence="2">Uncharacterized protein</fullName>
    </submittedName>
</protein>
<organism evidence="3">
    <name type="scientific">Melampsora larici-populina (strain 98AG31 / pathotype 3-4-7)</name>
    <name type="common">Poplar leaf rust fungus</name>
    <dbReference type="NCBI Taxonomy" id="747676"/>
    <lineage>
        <taxon>Eukaryota</taxon>
        <taxon>Fungi</taxon>
        <taxon>Dikarya</taxon>
        <taxon>Basidiomycota</taxon>
        <taxon>Pucciniomycotina</taxon>
        <taxon>Pucciniomycetes</taxon>
        <taxon>Pucciniales</taxon>
        <taxon>Melampsoraceae</taxon>
        <taxon>Melampsora</taxon>
    </lineage>
</organism>
<proteinExistence type="predicted"/>
<feature type="non-terminal residue" evidence="2">
    <location>
        <position position="212"/>
    </location>
</feature>
<name>F4RAT4_MELLP</name>
<dbReference type="Proteomes" id="UP000001072">
    <property type="component" value="Unassembled WGS sequence"/>
</dbReference>
<gene>
    <name evidence="2" type="ORF">MELLADRAFT_70991</name>
</gene>
<dbReference type="InParanoid" id="F4RAT4"/>
<dbReference type="KEGG" id="mlr:MELLADRAFT_70991"/>
<feature type="compositionally biased region" description="Low complexity" evidence="1">
    <location>
        <begin position="19"/>
        <end position="35"/>
    </location>
</feature>
<dbReference type="VEuPathDB" id="FungiDB:MELLADRAFT_70991"/>
<dbReference type="GeneID" id="18931695"/>
<dbReference type="RefSeq" id="XP_007406191.1">
    <property type="nucleotide sequence ID" value="XM_007406129.1"/>
</dbReference>
<dbReference type="OrthoDB" id="2505094at2759"/>
<dbReference type="EMBL" id="GL883094">
    <property type="protein sequence ID" value="EGG10722.1"/>
    <property type="molecule type" value="Genomic_DNA"/>
</dbReference>
<keyword evidence="3" id="KW-1185">Reference proteome</keyword>
<dbReference type="HOGENOM" id="CLU_1302298_0_0_1"/>
<accession>F4RAT4</accession>
<dbReference type="AlphaFoldDB" id="F4RAT4"/>
<sequence length="212" mass="23968">MVKRPLGLKASKSTKKSKPSTTTSTTDETQTTTTTEAVENKTQFTTIGFKSNQEGNDEDGLTIEDLYELVIQSKQTLIRFYLYENLEFGNESSNLLRGICHECERRMNLGSSTNSTSISEETVSKDLVFSCLAWASFSLGFLIYPIGQEPIKKLIRVDEPNQLEKWIWISLKSLESVTETHEDFKLLKPTVLLIQSLLKPENEIQSESSLET</sequence>
<reference evidence="3" key="1">
    <citation type="journal article" date="2011" name="Proc. Natl. Acad. Sci. U.S.A.">
        <title>Obligate biotrophy features unraveled by the genomic analysis of rust fungi.</title>
        <authorList>
            <person name="Duplessis S."/>
            <person name="Cuomo C.A."/>
            <person name="Lin Y.-C."/>
            <person name="Aerts A."/>
            <person name="Tisserant E."/>
            <person name="Veneault-Fourrey C."/>
            <person name="Joly D.L."/>
            <person name="Hacquard S."/>
            <person name="Amselem J."/>
            <person name="Cantarel B.L."/>
            <person name="Chiu R."/>
            <person name="Coutinho P.M."/>
            <person name="Feau N."/>
            <person name="Field M."/>
            <person name="Frey P."/>
            <person name="Gelhaye E."/>
            <person name="Goldberg J."/>
            <person name="Grabherr M.G."/>
            <person name="Kodira C.D."/>
            <person name="Kohler A."/>
            <person name="Kuees U."/>
            <person name="Lindquist E.A."/>
            <person name="Lucas S.M."/>
            <person name="Mago R."/>
            <person name="Mauceli E."/>
            <person name="Morin E."/>
            <person name="Murat C."/>
            <person name="Pangilinan J.L."/>
            <person name="Park R."/>
            <person name="Pearson M."/>
            <person name="Quesneville H."/>
            <person name="Rouhier N."/>
            <person name="Sakthikumar S."/>
            <person name="Salamov A.A."/>
            <person name="Schmutz J."/>
            <person name="Selles B."/>
            <person name="Shapiro H."/>
            <person name="Tanguay P."/>
            <person name="Tuskan G.A."/>
            <person name="Henrissat B."/>
            <person name="Van de Peer Y."/>
            <person name="Rouze P."/>
            <person name="Ellis J.G."/>
            <person name="Dodds P.N."/>
            <person name="Schein J.E."/>
            <person name="Zhong S."/>
            <person name="Hamelin R.C."/>
            <person name="Grigoriev I.V."/>
            <person name="Szabo L.J."/>
            <person name="Martin F."/>
        </authorList>
    </citation>
    <scope>NUCLEOTIDE SEQUENCE [LARGE SCALE GENOMIC DNA]</scope>
    <source>
        <strain evidence="3">98AG31 / pathotype 3-4-7</strain>
    </source>
</reference>